<dbReference type="RefSeq" id="WP_062767973.1">
    <property type="nucleotide sequence ID" value="NZ_CP121045.1"/>
</dbReference>
<organism evidence="2 3">
    <name type="scientific">Tistrella mobilis</name>
    <dbReference type="NCBI Taxonomy" id="171437"/>
    <lineage>
        <taxon>Bacteria</taxon>
        <taxon>Pseudomonadati</taxon>
        <taxon>Pseudomonadota</taxon>
        <taxon>Alphaproteobacteria</taxon>
        <taxon>Geminicoccales</taxon>
        <taxon>Geminicoccaceae</taxon>
        <taxon>Tistrella</taxon>
    </lineage>
</organism>
<dbReference type="Pfam" id="PF20282">
    <property type="entry name" value="CTD6"/>
    <property type="match status" value="1"/>
</dbReference>
<feature type="domain" description="ABC-three component systems C-terminal" evidence="1">
    <location>
        <begin position="232"/>
        <end position="360"/>
    </location>
</feature>
<dbReference type="OrthoDB" id="3242664at2"/>
<evidence type="ECO:0000259" key="1">
    <source>
        <dbReference type="Pfam" id="PF20282"/>
    </source>
</evidence>
<gene>
    <name evidence="2" type="ORF">AUP44_12790</name>
</gene>
<dbReference type="Proteomes" id="UP000075787">
    <property type="component" value="Unassembled WGS sequence"/>
</dbReference>
<dbReference type="GeneID" id="97243054"/>
<dbReference type="AlphaFoldDB" id="A0A162K4Y8"/>
<reference evidence="2 3" key="1">
    <citation type="submission" date="2015-12" db="EMBL/GenBank/DDBJ databases">
        <title>Genome sequence of Tistrella mobilis MCCC 1A02139.</title>
        <authorList>
            <person name="Lu L."/>
            <person name="Lai Q."/>
            <person name="Shao Z."/>
            <person name="Qian P."/>
        </authorList>
    </citation>
    <scope>NUCLEOTIDE SEQUENCE [LARGE SCALE GENOMIC DNA]</scope>
    <source>
        <strain evidence="2 3">MCCC 1A02139</strain>
    </source>
</reference>
<dbReference type="InterPro" id="IPR046914">
    <property type="entry name" value="ABC-3C_CTD6"/>
</dbReference>
<proteinExistence type="predicted"/>
<name>A0A162K4Y8_9PROT</name>
<protein>
    <recommendedName>
        <fullName evidence="1">ABC-three component systems C-terminal domain-containing protein</fullName>
    </recommendedName>
</protein>
<evidence type="ECO:0000313" key="2">
    <source>
        <dbReference type="EMBL" id="KYO50489.1"/>
    </source>
</evidence>
<evidence type="ECO:0000313" key="3">
    <source>
        <dbReference type="Proteomes" id="UP000075787"/>
    </source>
</evidence>
<sequence length="365" mass="41011">MITDTDLIEIKPRQPLTTATADHAQSGLPLPKPARVRMFSPEEWEEFIEEWATSLGCAYVKVRRFGGSGDMGVDIGGFTEESLFRGIWDNHQCKHYDHPLRPSDIWVELGKVVYYSHLGEYTPPRSYFFACPQGIGTTLEKLLGDPEKLKQGLRDSWGRYCLKGITDKCEVPLIGDLLTHFETFPFSIFSSKSLLELIDGHSRTIYHSVRFGGGLRPRPAVPVPPTDPHPEESRYIRQLFDAYGDHLGTPIGSTGDLTAYPELSQDFLRQRERFYHAESLKNFARDTVPDGIFAALQNEIFYGVIDLCEDAHASGFYRMKATMAQAAQVAVTSNPLALATKTQDRQGICHQLANEDRLNWVPGNG</sequence>
<comment type="caution">
    <text evidence="2">The sequence shown here is derived from an EMBL/GenBank/DDBJ whole genome shotgun (WGS) entry which is preliminary data.</text>
</comment>
<accession>A0A162K4Y8</accession>
<dbReference type="EMBL" id="LPZR01000197">
    <property type="protein sequence ID" value="KYO50489.1"/>
    <property type="molecule type" value="Genomic_DNA"/>
</dbReference>